<organism evidence="2 3">
    <name type="scientific">Paraburkholderia graminis</name>
    <dbReference type="NCBI Taxonomy" id="60548"/>
    <lineage>
        <taxon>Bacteria</taxon>
        <taxon>Pseudomonadati</taxon>
        <taxon>Pseudomonadota</taxon>
        <taxon>Betaproteobacteria</taxon>
        <taxon>Burkholderiales</taxon>
        <taxon>Burkholderiaceae</taxon>
        <taxon>Paraburkholderia</taxon>
    </lineage>
</organism>
<proteinExistence type="predicted"/>
<feature type="signal peptide" evidence="1">
    <location>
        <begin position="1"/>
        <end position="25"/>
    </location>
</feature>
<dbReference type="RefSeq" id="WP_310033385.1">
    <property type="nucleotide sequence ID" value="NZ_JAVIZN010000002.1"/>
</dbReference>
<dbReference type="EMBL" id="JAVIZN010000002">
    <property type="protein sequence ID" value="MDR6205819.1"/>
    <property type="molecule type" value="Genomic_DNA"/>
</dbReference>
<evidence type="ECO:0008006" key="4">
    <source>
        <dbReference type="Google" id="ProtNLM"/>
    </source>
</evidence>
<evidence type="ECO:0000256" key="1">
    <source>
        <dbReference type="SAM" id="SignalP"/>
    </source>
</evidence>
<dbReference type="Proteomes" id="UP001245184">
    <property type="component" value="Unassembled WGS sequence"/>
</dbReference>
<gene>
    <name evidence="2" type="ORF">QF025_004539</name>
</gene>
<protein>
    <recommendedName>
        <fullName evidence="4">OmpA-like domain-containing protein</fullName>
    </recommendedName>
</protein>
<evidence type="ECO:0000313" key="3">
    <source>
        <dbReference type="Proteomes" id="UP001245184"/>
    </source>
</evidence>
<sequence length="159" mass="17718">MKKLISTCFISIAMATTFLSMQARACTVSESMETRLPFNAIELTNGDRLSIANIVLEAKKWPDVDIQAVIIAGAYVGEKDRERLKSERGELVNSYLVQLGINPQNVLIEPKVFTNEMVKNEDGTLNLHQISIELVPLCKGGCERLCDDPRITPHSRSIK</sequence>
<comment type="caution">
    <text evidence="2">The sequence shown here is derived from an EMBL/GenBank/DDBJ whole genome shotgun (WGS) entry which is preliminary data.</text>
</comment>
<accession>A0ABD5CKG1</accession>
<reference evidence="2 3" key="1">
    <citation type="submission" date="2023-08" db="EMBL/GenBank/DDBJ databases">
        <title>Genome sequencing of plant associated microbes to promote plant fitness in Sorghum bicolor and Oryza sativa.</title>
        <authorList>
            <person name="Coleman-Derr D."/>
        </authorList>
    </citation>
    <scope>NUCLEOTIDE SEQUENCE [LARGE SCALE GENOMIC DNA]</scope>
    <source>
        <strain evidence="2 3">SLBN-33</strain>
    </source>
</reference>
<evidence type="ECO:0000313" key="2">
    <source>
        <dbReference type="EMBL" id="MDR6205819.1"/>
    </source>
</evidence>
<name>A0ABD5CKG1_9BURK</name>
<feature type="chain" id="PRO_5044844133" description="OmpA-like domain-containing protein" evidence="1">
    <location>
        <begin position="26"/>
        <end position="159"/>
    </location>
</feature>
<dbReference type="AlphaFoldDB" id="A0ABD5CKG1"/>
<keyword evidence="1" id="KW-0732">Signal</keyword>